<evidence type="ECO:0000313" key="2">
    <source>
        <dbReference type="EMBL" id="KAL1408270.1"/>
    </source>
</evidence>
<keyword evidence="3" id="KW-1185">Reference proteome</keyword>
<comment type="caution">
    <text evidence="2">The sequence shown here is derived from an EMBL/GenBank/DDBJ whole genome shotgun (WGS) entry which is preliminary data.</text>
</comment>
<gene>
    <name evidence="2" type="ORF">Q8F55_005076</name>
</gene>
<feature type="chain" id="PRO_5045398840" evidence="1">
    <location>
        <begin position="18"/>
        <end position="340"/>
    </location>
</feature>
<accession>A0ABR3Q0L5</accession>
<sequence length="340" mass="35744">MLALALLALTLAAPALAEVIAPPGPPSGEYIFAGCVDDRDLDPAALGGYGTIDGLQPNECETYLSSLPDIANYAYAYWVPPNNLTPMFLCFASNTFYPRPSVGWMSYDGSGQGGVHKEVDAAGRHYSWEYAGCYEETAQSDPPPYAGSFLNADPSENRFAQTLPGTRDKVSCLAGCATALDPAAIDAAGAYSPGMYGFAVWFVAGSPEIAALGANCICAAGPINGVRSVCEDPAATGPAPTRTFVYAAAIPEFVPEPSGAPARRRAARRAQLALLEKQRHAFCPPGLRPCRVERGEGYECVDVTSELGAWCVAARADKQSRVARAGLERTATTPRPPPSG</sequence>
<protein>
    <submittedName>
        <fullName evidence="2">Uncharacterized protein</fullName>
    </submittedName>
</protein>
<dbReference type="EMBL" id="JBBXJM010000004">
    <property type="protein sequence ID" value="KAL1408270.1"/>
    <property type="molecule type" value="Genomic_DNA"/>
</dbReference>
<feature type="signal peptide" evidence="1">
    <location>
        <begin position="1"/>
        <end position="17"/>
    </location>
</feature>
<proteinExistence type="predicted"/>
<dbReference type="GeneID" id="95986119"/>
<dbReference type="RefSeq" id="XP_069208214.1">
    <property type="nucleotide sequence ID" value="XM_069353572.1"/>
</dbReference>
<organism evidence="2 3">
    <name type="scientific">Vanrija albida</name>
    <dbReference type="NCBI Taxonomy" id="181172"/>
    <lineage>
        <taxon>Eukaryota</taxon>
        <taxon>Fungi</taxon>
        <taxon>Dikarya</taxon>
        <taxon>Basidiomycota</taxon>
        <taxon>Agaricomycotina</taxon>
        <taxon>Tremellomycetes</taxon>
        <taxon>Trichosporonales</taxon>
        <taxon>Trichosporonaceae</taxon>
        <taxon>Vanrija</taxon>
    </lineage>
</organism>
<name>A0ABR3Q0L5_9TREE</name>
<keyword evidence="1" id="KW-0732">Signal</keyword>
<evidence type="ECO:0000256" key="1">
    <source>
        <dbReference type="SAM" id="SignalP"/>
    </source>
</evidence>
<dbReference type="Proteomes" id="UP001565368">
    <property type="component" value="Unassembled WGS sequence"/>
</dbReference>
<evidence type="ECO:0000313" key="3">
    <source>
        <dbReference type="Proteomes" id="UP001565368"/>
    </source>
</evidence>
<reference evidence="2 3" key="1">
    <citation type="submission" date="2023-08" db="EMBL/GenBank/DDBJ databases">
        <title>Annotated Genome Sequence of Vanrija albida AlHP1.</title>
        <authorList>
            <person name="Herzog R."/>
        </authorList>
    </citation>
    <scope>NUCLEOTIDE SEQUENCE [LARGE SCALE GENOMIC DNA]</scope>
    <source>
        <strain evidence="2 3">AlHP1</strain>
    </source>
</reference>